<accession>A0A8G2CKZ8</accession>
<dbReference type="Pfam" id="PF07969">
    <property type="entry name" value="Amidohydro_3"/>
    <property type="match status" value="1"/>
</dbReference>
<evidence type="ECO:0000313" key="5">
    <source>
        <dbReference type="Proteomes" id="UP000186308"/>
    </source>
</evidence>
<keyword evidence="1" id="KW-0479">Metal-binding</keyword>
<dbReference type="InterPro" id="IPR052349">
    <property type="entry name" value="Metallo-hydrolase_Enzymes"/>
</dbReference>
<feature type="domain" description="Amidohydrolase 3" evidence="3">
    <location>
        <begin position="39"/>
        <end position="402"/>
    </location>
</feature>
<dbReference type="OrthoDB" id="9815027at2"/>
<evidence type="ECO:0000313" key="4">
    <source>
        <dbReference type="EMBL" id="SIQ89935.1"/>
    </source>
</evidence>
<sequence length="424" mass="44911">MDLLIRKASIRDNPVLVDLAIAGGRIVAIEPDITAPAARIIDAAGRVALPGLLEPHIHLDKALLDRRMPAQTGTLAEAIRITGELKRHQQRADVLARSRAVLDMAVMHGVTALRAHPDVDPIQGLIGVETALELKAEYADLLDIQIVAFPQEGIIKAPATLDLLNEAMRLGADVIGGCPYVEPSAADAAAHIDRVFDLAARWGAPLDLHADFADDATDPRFATAGLIARRAIETGWHRRVTLGHVTSLAALMPDAAAPVIDRLAEAGIHIVSLPATDLYLGGRGDAASPRRGLTPVRRLRDAGVNVAFSSNNIRNAFTPFGKADPMLIGNLLAHAGQFGTAADQAYVIDMCTINAARAMGLAADYGLRVGARADLIILDTMDAAAMLADLPLRAFVIKDGRVSVTATQACVIHRKRGSASMPAE</sequence>
<gene>
    <name evidence="4" type="ORF">SAMN05421828_11166</name>
</gene>
<dbReference type="EMBL" id="FTNE01000011">
    <property type="protein sequence ID" value="SIQ89935.1"/>
    <property type="molecule type" value="Genomic_DNA"/>
</dbReference>
<dbReference type="InterPro" id="IPR011059">
    <property type="entry name" value="Metal-dep_hydrolase_composite"/>
</dbReference>
<evidence type="ECO:0000259" key="3">
    <source>
        <dbReference type="Pfam" id="PF07969"/>
    </source>
</evidence>
<dbReference type="CDD" id="cd01293">
    <property type="entry name" value="Bact_CD"/>
    <property type="match status" value="1"/>
</dbReference>
<dbReference type="FunFam" id="3.20.20.140:FF:000019">
    <property type="entry name" value="Cytosine deaminase"/>
    <property type="match status" value="1"/>
</dbReference>
<dbReference type="InterPro" id="IPR013108">
    <property type="entry name" value="Amidohydro_3"/>
</dbReference>
<proteinExistence type="predicted"/>
<dbReference type="PANTHER" id="PTHR32027">
    <property type="entry name" value="CYTOSINE DEAMINASE"/>
    <property type="match status" value="1"/>
</dbReference>
<dbReference type="Gene3D" id="3.20.20.140">
    <property type="entry name" value="Metal-dependent hydrolases"/>
    <property type="match status" value="1"/>
</dbReference>
<dbReference type="SUPFAM" id="SSF51338">
    <property type="entry name" value="Composite domain of metallo-dependent hydrolases"/>
    <property type="match status" value="1"/>
</dbReference>
<dbReference type="PANTHER" id="PTHR32027:SF9">
    <property type="entry name" value="BLL3847 PROTEIN"/>
    <property type="match status" value="1"/>
</dbReference>
<evidence type="ECO:0000256" key="1">
    <source>
        <dbReference type="ARBA" id="ARBA00022723"/>
    </source>
</evidence>
<keyword evidence="5" id="KW-1185">Reference proteome</keyword>
<evidence type="ECO:0000256" key="2">
    <source>
        <dbReference type="ARBA" id="ARBA00022801"/>
    </source>
</evidence>
<comment type="caution">
    <text evidence="4">The sequence shown here is derived from an EMBL/GenBank/DDBJ whole genome shotgun (WGS) entry which is preliminary data.</text>
</comment>
<dbReference type="AlphaFoldDB" id="A0A8G2CKZ8"/>
<dbReference type="InterPro" id="IPR032466">
    <property type="entry name" value="Metal_Hydrolase"/>
</dbReference>
<organism evidence="4 5">
    <name type="scientific">Acidiphilium rubrum</name>
    <dbReference type="NCBI Taxonomy" id="526"/>
    <lineage>
        <taxon>Bacteria</taxon>
        <taxon>Pseudomonadati</taxon>
        <taxon>Pseudomonadota</taxon>
        <taxon>Alphaproteobacteria</taxon>
        <taxon>Acetobacterales</taxon>
        <taxon>Acidocellaceae</taxon>
        <taxon>Acidiphilium</taxon>
    </lineage>
</organism>
<protein>
    <submittedName>
        <fullName evidence="4">Cytosine deaminase</fullName>
    </submittedName>
</protein>
<dbReference type="GO" id="GO:0019239">
    <property type="term" value="F:deaminase activity"/>
    <property type="evidence" value="ECO:0007669"/>
    <property type="project" value="UniProtKB-ARBA"/>
</dbReference>
<keyword evidence="2" id="KW-0378">Hydrolase</keyword>
<name>A0A8G2CKZ8_ACIRU</name>
<reference evidence="4 5" key="1">
    <citation type="submission" date="2017-01" db="EMBL/GenBank/DDBJ databases">
        <authorList>
            <person name="Varghese N."/>
            <person name="Submissions S."/>
        </authorList>
    </citation>
    <scope>NUCLEOTIDE SEQUENCE [LARGE SCALE GENOMIC DNA]</scope>
    <source>
        <strain evidence="4 5">ATCC 35905</strain>
    </source>
</reference>
<dbReference type="RefSeq" id="WP_029311905.1">
    <property type="nucleotide sequence ID" value="NZ_FTNE01000011.1"/>
</dbReference>
<dbReference type="Gene3D" id="2.30.40.10">
    <property type="entry name" value="Urease, subunit C, domain 1"/>
    <property type="match status" value="1"/>
</dbReference>
<dbReference type="GO" id="GO:0046872">
    <property type="term" value="F:metal ion binding"/>
    <property type="evidence" value="ECO:0007669"/>
    <property type="project" value="UniProtKB-KW"/>
</dbReference>
<dbReference type="GO" id="GO:0016814">
    <property type="term" value="F:hydrolase activity, acting on carbon-nitrogen (but not peptide) bonds, in cyclic amidines"/>
    <property type="evidence" value="ECO:0007669"/>
    <property type="project" value="UniProtKB-ARBA"/>
</dbReference>
<dbReference type="SUPFAM" id="SSF51556">
    <property type="entry name" value="Metallo-dependent hydrolases"/>
    <property type="match status" value="1"/>
</dbReference>
<dbReference type="Proteomes" id="UP000186308">
    <property type="component" value="Unassembled WGS sequence"/>
</dbReference>